<accession>A0A9W9JXC1</accession>
<sequence length="98" mass="11294">MKIDDDHMDLLNGVMPDRQWRVRPGPELFDAIAVAAAVPRMPALPSMFVSFGLSMFHDYGIVFEWLGPQSRAEWFQSLQTDEELSVKRWNVTLMPEAR</sequence>
<gene>
    <name evidence="1" type="ORF">NUU61_009390</name>
</gene>
<reference evidence="1" key="2">
    <citation type="journal article" date="2023" name="IMA Fungus">
        <title>Comparative genomic study of the Penicillium genus elucidates a diverse pangenome and 15 lateral gene transfer events.</title>
        <authorList>
            <person name="Petersen C."/>
            <person name="Sorensen T."/>
            <person name="Nielsen M.R."/>
            <person name="Sondergaard T.E."/>
            <person name="Sorensen J.L."/>
            <person name="Fitzpatrick D.A."/>
            <person name="Frisvad J.C."/>
            <person name="Nielsen K.L."/>
        </authorList>
    </citation>
    <scope>NUCLEOTIDE SEQUENCE</scope>
    <source>
        <strain evidence="1">IBT 34128</strain>
    </source>
</reference>
<evidence type="ECO:0000313" key="1">
    <source>
        <dbReference type="EMBL" id="KAJ5084811.1"/>
    </source>
</evidence>
<organism evidence="1 2">
    <name type="scientific">Penicillium alfredii</name>
    <dbReference type="NCBI Taxonomy" id="1506179"/>
    <lineage>
        <taxon>Eukaryota</taxon>
        <taxon>Fungi</taxon>
        <taxon>Dikarya</taxon>
        <taxon>Ascomycota</taxon>
        <taxon>Pezizomycotina</taxon>
        <taxon>Eurotiomycetes</taxon>
        <taxon>Eurotiomycetidae</taxon>
        <taxon>Eurotiales</taxon>
        <taxon>Aspergillaceae</taxon>
        <taxon>Penicillium</taxon>
    </lineage>
</organism>
<dbReference type="AlphaFoldDB" id="A0A9W9JXC1"/>
<dbReference type="OrthoDB" id="5333491at2759"/>
<proteinExistence type="predicted"/>
<dbReference type="EMBL" id="JAPMSZ010000011">
    <property type="protein sequence ID" value="KAJ5084811.1"/>
    <property type="molecule type" value="Genomic_DNA"/>
</dbReference>
<dbReference type="RefSeq" id="XP_056508208.1">
    <property type="nucleotide sequence ID" value="XM_056659915.1"/>
</dbReference>
<evidence type="ECO:0000313" key="2">
    <source>
        <dbReference type="Proteomes" id="UP001141434"/>
    </source>
</evidence>
<dbReference type="GeneID" id="81399084"/>
<reference evidence="1" key="1">
    <citation type="submission" date="2022-11" db="EMBL/GenBank/DDBJ databases">
        <authorList>
            <person name="Petersen C."/>
        </authorList>
    </citation>
    <scope>NUCLEOTIDE SEQUENCE</scope>
    <source>
        <strain evidence="1">IBT 34128</strain>
    </source>
</reference>
<keyword evidence="2" id="KW-1185">Reference proteome</keyword>
<protein>
    <submittedName>
        <fullName evidence="1">Uncharacterized protein</fullName>
    </submittedName>
</protein>
<dbReference type="Proteomes" id="UP001141434">
    <property type="component" value="Unassembled WGS sequence"/>
</dbReference>
<name>A0A9W9JXC1_9EURO</name>
<comment type="caution">
    <text evidence="1">The sequence shown here is derived from an EMBL/GenBank/DDBJ whole genome shotgun (WGS) entry which is preliminary data.</text>
</comment>